<sequence length="58" mass="6623">MEKDLKELREYLLLSPVYSEINDCLASLSMEDVTNEEFAERLGIAPDWMDAIDTSQLA</sequence>
<comment type="caution">
    <text evidence="1">The sequence shown here is derived from an EMBL/GenBank/DDBJ whole genome shotgun (WGS) entry which is preliminary data.</text>
</comment>
<protein>
    <submittedName>
        <fullName evidence="1">Uncharacterized protein</fullName>
    </submittedName>
</protein>
<evidence type="ECO:0000313" key="1">
    <source>
        <dbReference type="EMBL" id="EDU91345.1"/>
    </source>
</evidence>
<dbReference type="EMBL" id="ABHU01000007">
    <property type="protein sequence ID" value="EDU91345.1"/>
    <property type="molecule type" value="Genomic_DNA"/>
</dbReference>
<dbReference type="Proteomes" id="UP000004641">
    <property type="component" value="Unassembled WGS sequence"/>
</dbReference>
<accession>A0A0H3PQJ6</accession>
<dbReference type="BioCyc" id="ECOL478008-HMP:G76-484947-MONOMER"/>
<name>A0A0H3PQJ6_ECO5C</name>
<dbReference type="RefSeq" id="WP_000409798.1">
    <property type="nucleotide sequence ID" value="NZ_ABHU01000007.1"/>
</dbReference>
<evidence type="ECO:0000313" key="2">
    <source>
        <dbReference type="Proteomes" id="UP000004641"/>
    </source>
</evidence>
<dbReference type="AlphaFoldDB" id="A0A0H3PQJ6"/>
<organism evidence="1 2">
    <name type="scientific">Escherichia coli O157:H7 (strain EC869)</name>
    <dbReference type="NCBI Taxonomy" id="478008"/>
    <lineage>
        <taxon>Bacteria</taxon>
        <taxon>Pseudomonadati</taxon>
        <taxon>Pseudomonadota</taxon>
        <taxon>Gammaproteobacteria</taxon>
        <taxon>Enterobacterales</taxon>
        <taxon>Enterobacteriaceae</taxon>
        <taxon>Escherichia</taxon>
    </lineage>
</organism>
<proteinExistence type="predicted"/>
<gene>
    <name evidence="1" type="ORF">ECH7EC869_2090</name>
</gene>
<reference evidence="1 2" key="1">
    <citation type="journal article" date="2011" name="Appl. Environ. Microbiol.">
        <title>Genome signatures of Escherichia coli O157:H7 isolates from the bovine host reservoir.</title>
        <authorList>
            <person name="Eppinger M."/>
            <person name="Mammel M.K."/>
            <person name="Leclerc J.E."/>
            <person name="Ravel J."/>
            <person name="Cebula T.A."/>
        </authorList>
    </citation>
    <scope>NUCLEOTIDE SEQUENCE [LARGE SCALE GENOMIC DNA]</scope>
    <source>
        <strain evidence="1 2">EC869</strain>
    </source>
</reference>